<dbReference type="InterPro" id="IPR016937">
    <property type="entry name" value="UCP029727"/>
</dbReference>
<keyword evidence="1" id="KW-1133">Transmembrane helix</keyword>
<protein>
    <submittedName>
        <fullName evidence="4">DUF2914 domain-containing protein</fullName>
    </submittedName>
</protein>
<keyword evidence="1" id="KW-0812">Transmembrane</keyword>
<dbReference type="InterPro" id="IPR022606">
    <property type="entry name" value="DUF2914"/>
</dbReference>
<evidence type="ECO:0000256" key="1">
    <source>
        <dbReference type="SAM" id="Phobius"/>
    </source>
</evidence>
<dbReference type="PIRSF" id="PIRSF029727">
    <property type="entry name" value="UCP029727"/>
    <property type="match status" value="1"/>
</dbReference>
<feature type="transmembrane region" description="Helical" evidence="1">
    <location>
        <begin position="142"/>
        <end position="161"/>
    </location>
</feature>
<feature type="transmembrane region" description="Helical" evidence="1">
    <location>
        <begin position="49"/>
        <end position="66"/>
    </location>
</feature>
<keyword evidence="1" id="KW-0472">Membrane</keyword>
<dbReference type="InterPro" id="IPR045968">
    <property type="entry name" value="DUF5924"/>
</dbReference>
<feature type="domain" description="DUF2914" evidence="2">
    <location>
        <begin position="300"/>
        <end position="364"/>
    </location>
</feature>
<dbReference type="Pfam" id="PF19346">
    <property type="entry name" value="DUF5924"/>
    <property type="match status" value="1"/>
</dbReference>
<proteinExistence type="predicted"/>
<comment type="caution">
    <text evidence="4">The sequence shown here is derived from an EMBL/GenBank/DDBJ whole genome shotgun (WGS) entry which is preliminary data.</text>
</comment>
<dbReference type="Pfam" id="PF11141">
    <property type="entry name" value="DUF2914"/>
    <property type="match status" value="1"/>
</dbReference>
<dbReference type="RefSeq" id="WP_276657975.1">
    <property type="nucleotide sequence ID" value="NZ_SSFD01000106.1"/>
</dbReference>
<dbReference type="AlphaFoldDB" id="A0A5C7SU00"/>
<gene>
    <name evidence="4" type="ORF">E6Q80_07400</name>
</gene>
<evidence type="ECO:0000313" key="4">
    <source>
        <dbReference type="EMBL" id="TXH86526.1"/>
    </source>
</evidence>
<feature type="domain" description="DUF5924" evidence="3">
    <location>
        <begin position="32"/>
        <end position="288"/>
    </location>
</feature>
<dbReference type="Proteomes" id="UP000321192">
    <property type="component" value="Unassembled WGS sequence"/>
</dbReference>
<reference evidence="4 5" key="1">
    <citation type="submission" date="2018-09" db="EMBL/GenBank/DDBJ databases">
        <title>Metagenome Assembled Genomes from an Advanced Water Purification Facility.</title>
        <authorList>
            <person name="Stamps B.W."/>
            <person name="Spear J.R."/>
        </authorList>
    </citation>
    <scope>NUCLEOTIDE SEQUENCE [LARGE SCALE GENOMIC DNA]</scope>
    <source>
        <strain evidence="4">Bin_27_1</strain>
    </source>
</reference>
<dbReference type="EMBL" id="SSFD01000106">
    <property type="protein sequence ID" value="TXH86526.1"/>
    <property type="molecule type" value="Genomic_DNA"/>
</dbReference>
<feature type="transmembrane region" description="Helical" evidence="1">
    <location>
        <begin position="168"/>
        <end position="190"/>
    </location>
</feature>
<feature type="transmembrane region" description="Helical" evidence="1">
    <location>
        <begin position="196"/>
        <end position="219"/>
    </location>
</feature>
<feature type="transmembrane region" description="Helical" evidence="1">
    <location>
        <begin position="226"/>
        <end position="246"/>
    </location>
</feature>
<evidence type="ECO:0000259" key="3">
    <source>
        <dbReference type="Pfam" id="PF19346"/>
    </source>
</evidence>
<sequence>MKDESYPTTEALVASLQETESAPGTSGSRLARLKRRGLCVVVWLRRHPGLIATFGFVSGVSSFLLVERHEGVARAMAVAMLAGWLLLVLERVLDRALKRRFGFGLPPALVRYLTQFTHQESLFFALPFFFASTSWNSGQAVFTGALGLMALVAILDPVYFGRLATRRWLFLGYHTLTLFALLLVVFPLVLQVPALASYQLALALAVVLSFPTLTGAISVPRWWRGLLVLALLAALGAAGWLARLWVPPATLRLTQVAVTSMVDEAQRAPAESLRQIEAGQLLAEGLYAYTAIHAPLGLSEKVVHVWRHEGRVVDRIELEVNGGRAEGYRAWTRKRNFPDDPRGRWQVQVLAADDRMIGTLRFRVE</sequence>
<name>A0A5C7SU00_THASP</name>
<evidence type="ECO:0000313" key="5">
    <source>
        <dbReference type="Proteomes" id="UP000321192"/>
    </source>
</evidence>
<feature type="transmembrane region" description="Helical" evidence="1">
    <location>
        <begin position="72"/>
        <end position="89"/>
    </location>
</feature>
<organism evidence="4 5">
    <name type="scientific">Thauera aminoaromatica</name>
    <dbReference type="NCBI Taxonomy" id="164330"/>
    <lineage>
        <taxon>Bacteria</taxon>
        <taxon>Pseudomonadati</taxon>
        <taxon>Pseudomonadota</taxon>
        <taxon>Betaproteobacteria</taxon>
        <taxon>Rhodocyclales</taxon>
        <taxon>Zoogloeaceae</taxon>
        <taxon>Thauera</taxon>
    </lineage>
</organism>
<evidence type="ECO:0000259" key="2">
    <source>
        <dbReference type="Pfam" id="PF11141"/>
    </source>
</evidence>
<accession>A0A5C7SU00</accession>